<dbReference type="SUPFAM" id="SSF52540">
    <property type="entry name" value="P-loop containing nucleoside triphosphate hydrolases"/>
    <property type="match status" value="1"/>
</dbReference>
<dbReference type="InterPro" id="IPR003439">
    <property type="entry name" value="ABC_transporter-like_ATP-bd"/>
</dbReference>
<evidence type="ECO:0000256" key="1">
    <source>
        <dbReference type="ARBA" id="ARBA00022448"/>
    </source>
</evidence>
<protein>
    <submittedName>
        <fullName evidence="5">ATP-binding cassette domain-containing protein</fullName>
    </submittedName>
</protein>
<dbReference type="EMBL" id="CP045201">
    <property type="protein sequence ID" value="QOL82002.1"/>
    <property type="molecule type" value="Genomic_DNA"/>
</dbReference>
<evidence type="ECO:0000259" key="4">
    <source>
        <dbReference type="Pfam" id="PF00005"/>
    </source>
</evidence>
<feature type="domain" description="ABC transporter" evidence="4">
    <location>
        <begin position="33"/>
        <end position="101"/>
    </location>
</feature>
<sequence>MPSPSFSGGRGARDDPAHRGYFLETVCTAPFVHGVTLRLPDTGVLALVGPNGSGKSSLLRLLAGLRQGTGGAAYLDDRPIQSFRRADLARRMALIEQQATTMIVKRVEGRSRKPEMC</sequence>
<evidence type="ECO:0000313" key="5">
    <source>
        <dbReference type="EMBL" id="QOL82002.1"/>
    </source>
</evidence>
<keyword evidence="1" id="KW-0813">Transport</keyword>
<dbReference type="Gene3D" id="3.40.50.300">
    <property type="entry name" value="P-loop containing nucleotide triphosphate hydrolases"/>
    <property type="match status" value="1"/>
</dbReference>
<evidence type="ECO:0000313" key="6">
    <source>
        <dbReference type="Proteomes" id="UP000594118"/>
    </source>
</evidence>
<evidence type="ECO:0000256" key="3">
    <source>
        <dbReference type="ARBA" id="ARBA00037066"/>
    </source>
</evidence>
<dbReference type="Proteomes" id="UP000594118">
    <property type="component" value="Chromosome"/>
</dbReference>
<reference evidence="5 6" key="1">
    <citation type="submission" date="2019-10" db="EMBL/GenBank/DDBJ databases">
        <title>Pseudopuniceibacterium sp. HQ09 islated from Antarctica.</title>
        <authorList>
            <person name="Liao L."/>
            <person name="Su S."/>
            <person name="Chen B."/>
            <person name="Yu Y."/>
        </authorList>
    </citation>
    <scope>NUCLEOTIDE SEQUENCE [LARGE SCALE GENOMIC DNA]</scope>
    <source>
        <strain evidence="5 6">HQ09</strain>
    </source>
</reference>
<gene>
    <name evidence="5" type="ORF">F3W81_14900</name>
</gene>
<dbReference type="PANTHER" id="PTHR42794:SF1">
    <property type="entry name" value="HEMIN IMPORT ATP-BINDING PROTEIN HMUV"/>
    <property type="match status" value="1"/>
</dbReference>
<dbReference type="Pfam" id="PF00005">
    <property type="entry name" value="ABC_tran"/>
    <property type="match status" value="1"/>
</dbReference>
<dbReference type="PANTHER" id="PTHR42794">
    <property type="entry name" value="HEMIN IMPORT ATP-BINDING PROTEIN HMUV"/>
    <property type="match status" value="1"/>
</dbReference>
<dbReference type="GO" id="GO:0005524">
    <property type="term" value="F:ATP binding"/>
    <property type="evidence" value="ECO:0007669"/>
    <property type="project" value="UniProtKB-KW"/>
</dbReference>
<dbReference type="GO" id="GO:0016887">
    <property type="term" value="F:ATP hydrolysis activity"/>
    <property type="evidence" value="ECO:0007669"/>
    <property type="project" value="InterPro"/>
</dbReference>
<dbReference type="InterPro" id="IPR027417">
    <property type="entry name" value="P-loop_NTPase"/>
</dbReference>
<keyword evidence="2" id="KW-1278">Translocase</keyword>
<accession>A0A7L9WPZ1</accession>
<dbReference type="AlphaFoldDB" id="A0A7L9WPZ1"/>
<proteinExistence type="predicted"/>
<keyword evidence="5" id="KW-0547">Nucleotide-binding</keyword>
<comment type="function">
    <text evidence="3">Part of the ABC transporter complex HmuTUV involved in hemin import. Responsible for energy coupling to the transport system.</text>
</comment>
<name>A0A7L9WPZ1_9RHOB</name>
<keyword evidence="5" id="KW-0067">ATP-binding</keyword>
<dbReference type="KEGG" id="pshq:F3W81_14900"/>
<keyword evidence="6" id="KW-1185">Reference proteome</keyword>
<organism evidence="5 6">
    <name type="scientific">Pseudooceanicola spongiae</name>
    <dbReference type="NCBI Taxonomy" id="2613965"/>
    <lineage>
        <taxon>Bacteria</taxon>
        <taxon>Pseudomonadati</taxon>
        <taxon>Pseudomonadota</taxon>
        <taxon>Alphaproteobacteria</taxon>
        <taxon>Rhodobacterales</taxon>
        <taxon>Paracoccaceae</taxon>
        <taxon>Pseudooceanicola</taxon>
    </lineage>
</organism>
<evidence type="ECO:0000256" key="2">
    <source>
        <dbReference type="ARBA" id="ARBA00022967"/>
    </source>
</evidence>